<gene>
    <name evidence="1" type="ORF">LAZ67_X003467</name>
</gene>
<sequence length="101" mass="11526">MPNSPYSPDLAPNEFLLFSRMKSEPNVNARIRQRSVTEFLFKSGGISTTTIHSKLQPRWVQRSQKGDFDLHDKERLGKPSTVATDQNLALVEEIVKNNRTI</sequence>
<accession>A0ABY6LYA0</accession>
<keyword evidence="2" id="KW-1185">Reference proteome</keyword>
<reference evidence="1 2" key="1">
    <citation type="submission" date="2022-03" db="EMBL/GenBank/DDBJ databases">
        <title>A chromosomal length assembly of Cordylochernes scorpioides.</title>
        <authorList>
            <person name="Zeh D."/>
            <person name="Zeh J."/>
        </authorList>
    </citation>
    <scope>NUCLEOTIDE SEQUENCE [LARGE SCALE GENOMIC DNA]</scope>
    <source>
        <strain evidence="1">IN4F17</strain>
        <tissue evidence="1">Whole Body</tissue>
    </source>
</reference>
<name>A0ABY6LYA0_9ARAC</name>
<evidence type="ECO:0000313" key="1">
    <source>
        <dbReference type="EMBL" id="UYV84778.1"/>
    </source>
</evidence>
<dbReference type="PANTHER" id="PTHR46060:SF1">
    <property type="entry name" value="MARINER MOS1 TRANSPOSASE-LIKE PROTEIN"/>
    <property type="match status" value="1"/>
</dbReference>
<evidence type="ECO:0008006" key="3">
    <source>
        <dbReference type="Google" id="ProtNLM"/>
    </source>
</evidence>
<dbReference type="InterPro" id="IPR052709">
    <property type="entry name" value="Transposase-MT_Hybrid"/>
</dbReference>
<proteinExistence type="predicted"/>
<dbReference type="EMBL" id="CP092886">
    <property type="protein sequence ID" value="UYV84778.1"/>
    <property type="molecule type" value="Genomic_DNA"/>
</dbReference>
<protein>
    <recommendedName>
        <fullName evidence="3">Transposase</fullName>
    </recommendedName>
</protein>
<dbReference type="PANTHER" id="PTHR46060">
    <property type="entry name" value="MARINER MOS1 TRANSPOSASE-LIKE PROTEIN"/>
    <property type="match status" value="1"/>
</dbReference>
<dbReference type="Proteomes" id="UP001235939">
    <property type="component" value="Chromosome X"/>
</dbReference>
<organism evidence="1 2">
    <name type="scientific">Cordylochernes scorpioides</name>
    <dbReference type="NCBI Taxonomy" id="51811"/>
    <lineage>
        <taxon>Eukaryota</taxon>
        <taxon>Metazoa</taxon>
        <taxon>Ecdysozoa</taxon>
        <taxon>Arthropoda</taxon>
        <taxon>Chelicerata</taxon>
        <taxon>Arachnida</taxon>
        <taxon>Pseudoscorpiones</taxon>
        <taxon>Cheliferoidea</taxon>
        <taxon>Chernetidae</taxon>
        <taxon>Cordylochernes</taxon>
    </lineage>
</organism>
<evidence type="ECO:0000313" key="2">
    <source>
        <dbReference type="Proteomes" id="UP001235939"/>
    </source>
</evidence>